<name>A0AAV7TJN2_PLEWA</name>
<dbReference type="EMBL" id="JANPWB010000006">
    <property type="protein sequence ID" value="KAJ1176615.1"/>
    <property type="molecule type" value="Genomic_DNA"/>
</dbReference>
<keyword evidence="3" id="KW-1185">Reference proteome</keyword>
<comment type="caution">
    <text evidence="2">The sequence shown here is derived from an EMBL/GenBank/DDBJ whole genome shotgun (WGS) entry which is preliminary data.</text>
</comment>
<dbReference type="Proteomes" id="UP001066276">
    <property type="component" value="Chromosome 3_2"/>
</dbReference>
<dbReference type="AlphaFoldDB" id="A0AAV7TJN2"/>
<organism evidence="2 3">
    <name type="scientific">Pleurodeles waltl</name>
    <name type="common">Iberian ribbed newt</name>
    <dbReference type="NCBI Taxonomy" id="8319"/>
    <lineage>
        <taxon>Eukaryota</taxon>
        <taxon>Metazoa</taxon>
        <taxon>Chordata</taxon>
        <taxon>Craniata</taxon>
        <taxon>Vertebrata</taxon>
        <taxon>Euteleostomi</taxon>
        <taxon>Amphibia</taxon>
        <taxon>Batrachia</taxon>
        <taxon>Caudata</taxon>
        <taxon>Salamandroidea</taxon>
        <taxon>Salamandridae</taxon>
        <taxon>Pleurodelinae</taxon>
        <taxon>Pleurodeles</taxon>
    </lineage>
</organism>
<evidence type="ECO:0000313" key="2">
    <source>
        <dbReference type="EMBL" id="KAJ1176615.1"/>
    </source>
</evidence>
<feature type="region of interest" description="Disordered" evidence="1">
    <location>
        <begin position="60"/>
        <end position="115"/>
    </location>
</feature>
<feature type="region of interest" description="Disordered" evidence="1">
    <location>
        <begin position="184"/>
        <end position="217"/>
    </location>
</feature>
<reference evidence="2" key="1">
    <citation type="journal article" date="2022" name="bioRxiv">
        <title>Sequencing and chromosome-scale assembly of the giantPleurodeles waltlgenome.</title>
        <authorList>
            <person name="Brown T."/>
            <person name="Elewa A."/>
            <person name="Iarovenko S."/>
            <person name="Subramanian E."/>
            <person name="Araus A.J."/>
            <person name="Petzold A."/>
            <person name="Susuki M."/>
            <person name="Suzuki K.-i.T."/>
            <person name="Hayashi T."/>
            <person name="Toyoda A."/>
            <person name="Oliveira C."/>
            <person name="Osipova E."/>
            <person name="Leigh N.D."/>
            <person name="Simon A."/>
            <person name="Yun M.H."/>
        </authorList>
    </citation>
    <scope>NUCLEOTIDE SEQUENCE</scope>
    <source>
        <strain evidence="2">20211129_DDA</strain>
        <tissue evidence="2">Liver</tissue>
    </source>
</reference>
<sequence length="217" mass="22675">MVYLSRHSLINAHRGLPGFAVRYSFCLFSVCQGPGLHLQSSGPAACPLVAPPPRRRLALSPSWPRIGPTLSERGDSSGVPRCSRADRPRAASARSPARGQNLLRGSAPVFSGGHPLQKRRFAAPRLGASLLGLPGPLWHHRGRGETRPESPAVFGTSALMPHRVAAPRKAAASAACPGLRPLISPMGRFRPPAPSGVATGARSRPATSVSSAPPLGP</sequence>
<evidence type="ECO:0000256" key="1">
    <source>
        <dbReference type="SAM" id="MobiDB-lite"/>
    </source>
</evidence>
<proteinExistence type="predicted"/>
<accession>A0AAV7TJN2</accession>
<evidence type="ECO:0000313" key="3">
    <source>
        <dbReference type="Proteomes" id="UP001066276"/>
    </source>
</evidence>
<protein>
    <submittedName>
        <fullName evidence="2">Uncharacterized protein</fullName>
    </submittedName>
</protein>
<gene>
    <name evidence="2" type="ORF">NDU88_001886</name>
</gene>